<dbReference type="RefSeq" id="WP_119357735.1">
    <property type="nucleotide sequence ID" value="NZ_BJXM01000001.1"/>
</dbReference>
<keyword evidence="15" id="KW-1185">Reference proteome</keyword>
<evidence type="ECO:0000256" key="10">
    <source>
        <dbReference type="ARBA" id="ARBA00023136"/>
    </source>
</evidence>
<evidence type="ECO:0000256" key="13">
    <source>
        <dbReference type="SAM" id="Phobius"/>
    </source>
</evidence>
<comment type="subcellular location">
    <subcellularLocation>
        <location evidence="1">Membrane</location>
        <topology evidence="1">Multi-pass membrane protein</topology>
    </subcellularLocation>
</comment>
<comment type="caution">
    <text evidence="14">The sequence shown here is derived from an EMBL/GenBank/DDBJ whole genome shotgun (WGS) entry which is preliminary data.</text>
</comment>
<feature type="transmembrane region" description="Helical" evidence="13">
    <location>
        <begin position="101"/>
        <end position="120"/>
    </location>
</feature>
<dbReference type="GO" id="GO:0005267">
    <property type="term" value="F:potassium channel activity"/>
    <property type="evidence" value="ECO:0007669"/>
    <property type="project" value="UniProtKB-KW"/>
</dbReference>
<evidence type="ECO:0000256" key="11">
    <source>
        <dbReference type="ARBA" id="ARBA00023303"/>
    </source>
</evidence>
<evidence type="ECO:0000256" key="12">
    <source>
        <dbReference type="ARBA" id="ARBA00034430"/>
    </source>
</evidence>
<evidence type="ECO:0000256" key="6">
    <source>
        <dbReference type="ARBA" id="ARBA00022826"/>
    </source>
</evidence>
<evidence type="ECO:0000256" key="8">
    <source>
        <dbReference type="ARBA" id="ARBA00022989"/>
    </source>
</evidence>
<evidence type="ECO:0000256" key="9">
    <source>
        <dbReference type="ARBA" id="ARBA00023065"/>
    </source>
</evidence>
<accession>A0A399F4Y8</accession>
<dbReference type="Pfam" id="PF06736">
    <property type="entry name" value="TMEM175"/>
    <property type="match status" value="1"/>
</dbReference>
<evidence type="ECO:0000256" key="2">
    <source>
        <dbReference type="ARBA" id="ARBA00006920"/>
    </source>
</evidence>
<keyword evidence="8 13" id="KW-1133">Transmembrane helix</keyword>
<dbReference type="PANTHER" id="PTHR31462:SF5">
    <property type="entry name" value="ENDOSOMAL_LYSOSOMAL PROTON CHANNEL TMEM175"/>
    <property type="match status" value="1"/>
</dbReference>
<evidence type="ECO:0008006" key="16">
    <source>
        <dbReference type="Google" id="ProtNLM"/>
    </source>
</evidence>
<keyword evidence="4" id="KW-0633">Potassium transport</keyword>
<reference evidence="14 15" key="1">
    <citation type="submission" date="2018-08" db="EMBL/GenBank/DDBJ databases">
        <title>Meiothermus granaticius genome AF-68 sequencing project.</title>
        <authorList>
            <person name="Da Costa M.S."/>
            <person name="Albuquerque L."/>
            <person name="Raposo P."/>
            <person name="Froufe H.J.C."/>
            <person name="Barroso C.S."/>
            <person name="Egas C."/>
        </authorList>
    </citation>
    <scope>NUCLEOTIDE SEQUENCE [LARGE SCALE GENOMIC DNA]</scope>
    <source>
        <strain evidence="14 15">AF-68</strain>
    </source>
</reference>
<evidence type="ECO:0000256" key="4">
    <source>
        <dbReference type="ARBA" id="ARBA00022538"/>
    </source>
</evidence>
<organism evidence="14 15">
    <name type="scientific">Meiothermus granaticius NBRC 107808</name>
    <dbReference type="NCBI Taxonomy" id="1227551"/>
    <lineage>
        <taxon>Bacteria</taxon>
        <taxon>Thermotogati</taxon>
        <taxon>Deinococcota</taxon>
        <taxon>Deinococci</taxon>
        <taxon>Thermales</taxon>
        <taxon>Thermaceae</taxon>
        <taxon>Meiothermus</taxon>
    </lineage>
</organism>
<proteinExistence type="inferred from homology"/>
<evidence type="ECO:0000256" key="5">
    <source>
        <dbReference type="ARBA" id="ARBA00022692"/>
    </source>
</evidence>
<dbReference type="PANTHER" id="PTHR31462">
    <property type="entry name" value="ENDOSOMAL/LYSOSOMAL POTASSIUM CHANNEL TMEM175"/>
    <property type="match status" value="1"/>
</dbReference>
<keyword evidence="6" id="KW-0631">Potassium channel</keyword>
<dbReference type="OrthoDB" id="7626281at2"/>
<protein>
    <recommendedName>
        <fullName evidence="16">DUF1211 domain-containing protein</fullName>
    </recommendedName>
</protein>
<keyword evidence="3" id="KW-0813">Transport</keyword>
<dbReference type="GO" id="GO:0016020">
    <property type="term" value="C:membrane"/>
    <property type="evidence" value="ECO:0007669"/>
    <property type="project" value="UniProtKB-SubCell"/>
</dbReference>
<feature type="transmembrane region" description="Helical" evidence="13">
    <location>
        <begin position="169"/>
        <end position="193"/>
    </location>
</feature>
<evidence type="ECO:0000256" key="7">
    <source>
        <dbReference type="ARBA" id="ARBA00022958"/>
    </source>
</evidence>
<dbReference type="EMBL" id="QWLB01000031">
    <property type="protein sequence ID" value="RIH91827.1"/>
    <property type="molecule type" value="Genomic_DNA"/>
</dbReference>
<gene>
    <name evidence="14" type="ORF">Mgrana_02263</name>
</gene>
<feature type="transmembrane region" description="Helical" evidence="13">
    <location>
        <begin position="126"/>
        <end position="148"/>
    </location>
</feature>
<keyword evidence="11" id="KW-0407">Ion channel</keyword>
<sequence>MPQPPDPFESSEDKARIAGLSDGIFAIALTLLVLELRVPELANGLSLAQARSAFDQELLHLIPRLIFFALTFYVGSLTWLSHHRIFRHLERYDRRVLGLNLLFLAFISLLPFSTGLLSHGDLPEAWWIYCFNIVALEILLAVLFGYALRKGFLEAQIPIQEHRRYQVRMLVTPVVFALSAAIALFNLNLAYFVPLLLLPGFWWVGRSSPQN</sequence>
<comment type="catalytic activity">
    <reaction evidence="12">
        <text>K(+)(in) = K(+)(out)</text>
        <dbReference type="Rhea" id="RHEA:29463"/>
        <dbReference type="ChEBI" id="CHEBI:29103"/>
    </reaction>
</comment>
<feature type="transmembrane region" description="Helical" evidence="13">
    <location>
        <begin position="58"/>
        <end position="80"/>
    </location>
</feature>
<dbReference type="AlphaFoldDB" id="A0A399F4Y8"/>
<keyword evidence="10 13" id="KW-0472">Membrane</keyword>
<dbReference type="Proteomes" id="UP000266178">
    <property type="component" value="Unassembled WGS sequence"/>
</dbReference>
<evidence type="ECO:0000256" key="1">
    <source>
        <dbReference type="ARBA" id="ARBA00004141"/>
    </source>
</evidence>
<keyword evidence="5 13" id="KW-0812">Transmembrane</keyword>
<comment type="similarity">
    <text evidence="2">Belongs to the TMEM175 family.</text>
</comment>
<evidence type="ECO:0000313" key="15">
    <source>
        <dbReference type="Proteomes" id="UP000266178"/>
    </source>
</evidence>
<keyword evidence="7" id="KW-0630">Potassium</keyword>
<evidence type="ECO:0000313" key="14">
    <source>
        <dbReference type="EMBL" id="RIH91827.1"/>
    </source>
</evidence>
<name>A0A399F4Y8_9DEIN</name>
<dbReference type="InterPro" id="IPR010617">
    <property type="entry name" value="TMEM175-like"/>
</dbReference>
<keyword evidence="9" id="KW-0406">Ion transport</keyword>
<dbReference type="GO" id="GO:0015252">
    <property type="term" value="F:proton channel activity"/>
    <property type="evidence" value="ECO:0007669"/>
    <property type="project" value="InterPro"/>
</dbReference>
<evidence type="ECO:0000256" key="3">
    <source>
        <dbReference type="ARBA" id="ARBA00022448"/>
    </source>
</evidence>